<dbReference type="InterPro" id="IPR009003">
    <property type="entry name" value="Peptidase_S1_PA"/>
</dbReference>
<protein>
    <recommendedName>
        <fullName evidence="8">Peptidase S1 domain-containing protein</fullName>
    </recommendedName>
</protein>
<evidence type="ECO:0000256" key="6">
    <source>
        <dbReference type="RuleBase" id="RU363034"/>
    </source>
</evidence>
<evidence type="ECO:0000256" key="5">
    <source>
        <dbReference type="ARBA" id="ARBA00023157"/>
    </source>
</evidence>
<evidence type="ECO:0000313" key="10">
    <source>
        <dbReference type="Proteomes" id="UP000824219"/>
    </source>
</evidence>
<dbReference type="GO" id="GO:0004252">
    <property type="term" value="F:serine-type endopeptidase activity"/>
    <property type="evidence" value="ECO:0007669"/>
    <property type="project" value="InterPro"/>
</dbReference>
<feature type="domain" description="Peptidase S1" evidence="8">
    <location>
        <begin position="34"/>
        <end position="275"/>
    </location>
</feature>
<reference evidence="9 10" key="1">
    <citation type="submission" date="2021-06" db="EMBL/GenBank/DDBJ databases">
        <title>Chromosome-level genome assembly of the red-tail catfish (Hemibagrus wyckioides).</title>
        <authorList>
            <person name="Shao F."/>
        </authorList>
    </citation>
    <scope>NUCLEOTIDE SEQUENCE [LARGE SCALE GENOMIC DNA]</scope>
    <source>
        <strain evidence="9">EC202008001</strain>
        <tissue evidence="9">Blood</tissue>
    </source>
</reference>
<evidence type="ECO:0000313" key="9">
    <source>
        <dbReference type="EMBL" id="KAG7326116.1"/>
    </source>
</evidence>
<keyword evidence="10" id="KW-1185">Reference proteome</keyword>
<evidence type="ECO:0000256" key="3">
    <source>
        <dbReference type="ARBA" id="ARBA00022801"/>
    </source>
</evidence>
<dbReference type="GO" id="GO:0006508">
    <property type="term" value="P:proteolysis"/>
    <property type="evidence" value="ECO:0007669"/>
    <property type="project" value="UniProtKB-KW"/>
</dbReference>
<dbReference type="InterPro" id="IPR001314">
    <property type="entry name" value="Peptidase_S1A"/>
</dbReference>
<dbReference type="InterPro" id="IPR033116">
    <property type="entry name" value="TRYPSIN_SER"/>
</dbReference>
<keyword evidence="5" id="KW-1015">Disulfide bond</keyword>
<organism evidence="9 10">
    <name type="scientific">Hemibagrus wyckioides</name>
    <dbReference type="NCBI Taxonomy" id="337641"/>
    <lineage>
        <taxon>Eukaryota</taxon>
        <taxon>Metazoa</taxon>
        <taxon>Chordata</taxon>
        <taxon>Craniata</taxon>
        <taxon>Vertebrata</taxon>
        <taxon>Euteleostomi</taxon>
        <taxon>Actinopterygii</taxon>
        <taxon>Neopterygii</taxon>
        <taxon>Teleostei</taxon>
        <taxon>Ostariophysi</taxon>
        <taxon>Siluriformes</taxon>
        <taxon>Bagridae</taxon>
        <taxon>Hemibagrus</taxon>
    </lineage>
</organism>
<dbReference type="AlphaFoldDB" id="A0A9D3NP70"/>
<evidence type="ECO:0000256" key="2">
    <source>
        <dbReference type="ARBA" id="ARBA00022729"/>
    </source>
</evidence>
<dbReference type="PRINTS" id="PR00722">
    <property type="entry name" value="CHYMOTRYPSIN"/>
</dbReference>
<dbReference type="PANTHER" id="PTHR24252:SF7">
    <property type="entry name" value="HYALIN"/>
    <property type="match status" value="1"/>
</dbReference>
<dbReference type="Gene3D" id="2.40.10.10">
    <property type="entry name" value="Trypsin-like serine proteases"/>
    <property type="match status" value="1"/>
</dbReference>
<dbReference type="CDD" id="cd00190">
    <property type="entry name" value="Tryp_SPc"/>
    <property type="match status" value="1"/>
</dbReference>
<dbReference type="EMBL" id="JAHKSW010000011">
    <property type="protein sequence ID" value="KAG7326116.1"/>
    <property type="molecule type" value="Genomic_DNA"/>
</dbReference>
<dbReference type="InterPro" id="IPR001254">
    <property type="entry name" value="Trypsin_dom"/>
</dbReference>
<sequence length="275" mass="29295">MLKLGGVVLTLLFFVKGSLSQLDICGVAPLNTRIVGGTNAPEGAWPWQVSLQKNGIHFCGGSLINKEWVMTAAHCFSSTPKAGVLAYLGKQTLVGTNPYQVYKTISKIYSHPSYNKVTNDNDITLLHLNSAVTFTDYIRPVCLPSLGSDFPGGTKCWITGWGNIASGVRLPSPGVLQEAEVPVVDRTTCNNMLGSVKVTENMICAGYTEGGTDTCQGDSGGPMVTKQGSGVWIQAGITSWGYGCALPGSPGKGTTADKEEDSFLFFSSVYLCLWF</sequence>
<keyword evidence="4 6" id="KW-0720">Serine protease</keyword>
<keyword evidence="2 7" id="KW-0732">Signal</keyword>
<dbReference type="InterPro" id="IPR043504">
    <property type="entry name" value="Peptidase_S1_PA_chymotrypsin"/>
</dbReference>
<keyword evidence="1 6" id="KW-0645">Protease</keyword>
<dbReference type="SUPFAM" id="SSF50494">
    <property type="entry name" value="Trypsin-like serine proteases"/>
    <property type="match status" value="1"/>
</dbReference>
<gene>
    <name evidence="9" type="ORF">KOW79_009517</name>
</gene>
<evidence type="ECO:0000256" key="1">
    <source>
        <dbReference type="ARBA" id="ARBA00022670"/>
    </source>
</evidence>
<dbReference type="InterPro" id="IPR018114">
    <property type="entry name" value="TRYPSIN_HIS"/>
</dbReference>
<dbReference type="PROSITE" id="PS00134">
    <property type="entry name" value="TRYPSIN_HIS"/>
    <property type="match status" value="1"/>
</dbReference>
<accession>A0A9D3NP70</accession>
<evidence type="ECO:0000256" key="7">
    <source>
        <dbReference type="SAM" id="SignalP"/>
    </source>
</evidence>
<dbReference type="FunFam" id="2.40.10.10:FF:000024">
    <property type="entry name" value="Serine protease 53"/>
    <property type="match status" value="1"/>
</dbReference>
<name>A0A9D3NP70_9TELE</name>
<evidence type="ECO:0000259" key="8">
    <source>
        <dbReference type="PROSITE" id="PS50240"/>
    </source>
</evidence>
<comment type="caution">
    <text evidence="9">The sequence shown here is derived from an EMBL/GenBank/DDBJ whole genome shotgun (WGS) entry which is preliminary data.</text>
</comment>
<dbReference type="SMART" id="SM00020">
    <property type="entry name" value="Tryp_SPc"/>
    <property type="match status" value="1"/>
</dbReference>
<dbReference type="Pfam" id="PF00089">
    <property type="entry name" value="Trypsin"/>
    <property type="match status" value="1"/>
</dbReference>
<dbReference type="PANTHER" id="PTHR24252">
    <property type="entry name" value="ACROSIN-RELATED"/>
    <property type="match status" value="1"/>
</dbReference>
<dbReference type="PROSITE" id="PS00135">
    <property type="entry name" value="TRYPSIN_SER"/>
    <property type="match status" value="1"/>
</dbReference>
<dbReference type="PROSITE" id="PS50240">
    <property type="entry name" value="TRYPSIN_DOM"/>
    <property type="match status" value="1"/>
</dbReference>
<dbReference type="Proteomes" id="UP000824219">
    <property type="component" value="Linkage Group LG11"/>
</dbReference>
<feature type="signal peptide" evidence="7">
    <location>
        <begin position="1"/>
        <end position="20"/>
    </location>
</feature>
<evidence type="ECO:0000256" key="4">
    <source>
        <dbReference type="ARBA" id="ARBA00022825"/>
    </source>
</evidence>
<proteinExistence type="predicted"/>
<keyword evidence="3 6" id="KW-0378">Hydrolase</keyword>
<dbReference type="OrthoDB" id="10002959at2759"/>
<feature type="chain" id="PRO_5039687515" description="Peptidase S1 domain-containing protein" evidence="7">
    <location>
        <begin position="21"/>
        <end position="275"/>
    </location>
</feature>